<dbReference type="InterPro" id="IPR014756">
    <property type="entry name" value="Ig_E-set"/>
</dbReference>
<dbReference type="Gene3D" id="2.60.120.1540">
    <property type="match status" value="1"/>
</dbReference>
<sequence>NYAVAIPSQLYFPFSETACLQLSREKAAPIHVSVTLQSRAGNETLITQSISQFPFFHCTSFQVPPPVGNPDEVAFVVITVMEASSEFQKKQKVLIKHADKKTFIQTDKPVYKPGQIVKLRIVTLDKNFIASSETDPKGNRIAQWLDVTPVGGIVDLSFPLAAEAPVGEYTIKMPDLTRTFRVEEYVLPKFSVSIQMPQVVTILEENFPLHVCGMYTYGKAVQGSVKAVVCRKHIRYSRKSSKAKRSICKDYTGETNEDGCFSTEVNTKIFHRKHGDNYDFNLEAEAFLKESGTGVEFNTTENCKVTFDITTLQFWGTSYYYQQGAPYYGNLELRSANGTHLKNKKVILTVSYGNRKQTKTYLTDDTGIASFVLETSAWDNSSKVILQARSQPEDSNSRNVKVSYGTASLQLRASYSSSRGSVRIQPLQAVPACGDELQVTVHYHILATELGHGAARAHFYHLVSAEQPGQLCAGSTSFHIAILFQFFLLPSGQYSGAFNITLPIDLISSMATLFVYIAFPEGQVAADTFRLRVSSCFRNHVKLGFSDSVALPGSTVSLHLQAAPGSLCSIRAVDKSVLLLRPEAELSKDTVSHFSADNCWLIRHSGDTNKCNNTVICWEAGEETDPWTHLPSPQKYTFSSSPSFLQNAGLTFLTSLKIKSPIECRTQTTFDYDYMYLEGLYLEPDAAIEAAEAEHTELGSESAPARTWFPETFIWTLVPVNDSGAAELAVTVPDSITDWRAMTFCTSESHGLGISETTSLQSFKPFFVEPTLPYSVFRGESFPLKVKVFSYLKQCMALQLSLMDSRDFEFLHENVRFTLCLCPDSAKTFSWDVKATKLGKVNFTITAEAMEQEDVCTEHTAVVPESGGKDTVVRHLLVKAEGQLEEKTHTSILCPEGTSASETISFTVPENIVLGSERAHISFLGDIMGTALDNIDELLQMSSGCGEQNMVHFAPNVFITQYLEETGQLTPEIRQKAIGYLESGYQQQLLYKHTDGSYSAFGEGSEPGNTWLTALVLKTFSQAQDFIHIDEQNIKDAASALIKSQTPSGCFKSVGKLFNNGLMGAVEEGLGLSSVIVIALIRSGMPHSDPVVERALKCIRDLVNADPGSPNLYSLALAANAFAVAGDKALRQKILRRLDKAAIISDDQIFWSQQSKQEEDSLSWYRAPSVDVELTSSILMAHLTKSSLSSDEIKKASQIVSWLTKQQNPYGGFASTQDTVAALEALALYATNIFSKDSPDLQVSLTSKGFSQNFRVDKSNRLLLQTVELPAIPQDYTLRVQGHGCLFLQAILRYHTPPLRSEATFAVSVQTECTMPDATQFPVTIRARYTGNRVSTNMVLIQVELLSGYSPVAGSLEELKKMPLVKKVESKADQVVLYLEELTRQPQTYTFLVEQHMQVKDHKPANIKIYDYYMPEETAVMSYSVPC</sequence>
<keyword evidence="8" id="KW-0325">Glycoprotein</keyword>
<dbReference type="GO" id="GO:0004867">
    <property type="term" value="F:serine-type endopeptidase inhibitor activity"/>
    <property type="evidence" value="ECO:0007669"/>
    <property type="project" value="UniProtKB-KW"/>
</dbReference>
<dbReference type="InterPro" id="IPR041813">
    <property type="entry name" value="A2M_TED"/>
</dbReference>
<evidence type="ECO:0000256" key="2">
    <source>
        <dbReference type="ARBA" id="ARBA00010952"/>
    </source>
</evidence>
<dbReference type="Gene3D" id="2.60.40.1930">
    <property type="match status" value="1"/>
</dbReference>
<keyword evidence="6" id="KW-0722">Serine protease inhibitor</keyword>
<dbReference type="InterPro" id="IPR011626">
    <property type="entry name" value="Alpha-macroglobulin_TED"/>
</dbReference>
<evidence type="ECO:0000256" key="4">
    <source>
        <dbReference type="ARBA" id="ARBA00022690"/>
    </source>
</evidence>
<dbReference type="SUPFAM" id="SSF49410">
    <property type="entry name" value="Alpha-macroglobulin receptor domain"/>
    <property type="match status" value="1"/>
</dbReference>
<dbReference type="Gene3D" id="2.20.130.20">
    <property type="match status" value="2"/>
</dbReference>
<dbReference type="InterPro" id="IPR001599">
    <property type="entry name" value="Macroglobln_a2"/>
</dbReference>
<dbReference type="EMBL" id="VZST01000789">
    <property type="protein sequence ID" value="NWZ66584.1"/>
    <property type="molecule type" value="Genomic_DNA"/>
</dbReference>
<dbReference type="Gene3D" id="2.60.40.690">
    <property type="entry name" value="Alpha-macroglobulin, receptor-binding domain"/>
    <property type="match status" value="1"/>
</dbReference>
<dbReference type="PANTHER" id="PTHR11412">
    <property type="entry name" value="MACROGLOBULIN / COMPLEMENT"/>
    <property type="match status" value="1"/>
</dbReference>
<evidence type="ECO:0000313" key="12">
    <source>
        <dbReference type="EMBL" id="NWZ66584.1"/>
    </source>
</evidence>
<protein>
    <submittedName>
        <fullName evidence="12">A2ML1 protein</fullName>
    </submittedName>
</protein>
<dbReference type="InterPro" id="IPR002890">
    <property type="entry name" value="MG2"/>
</dbReference>
<feature type="non-terminal residue" evidence="12">
    <location>
        <position position="1"/>
    </location>
</feature>
<dbReference type="OrthoDB" id="9998011at2759"/>
<feature type="domain" description="Alpha-macroglobulin receptor-binding" evidence="11">
    <location>
        <begin position="1336"/>
        <end position="1423"/>
    </location>
</feature>
<feature type="domain" description="Alpha-2-macroglobulin bait region" evidence="9">
    <location>
        <begin position="422"/>
        <end position="580"/>
    </location>
</feature>
<evidence type="ECO:0000256" key="7">
    <source>
        <dbReference type="ARBA" id="ARBA00023157"/>
    </source>
</evidence>
<dbReference type="SMART" id="SM01360">
    <property type="entry name" value="A2M"/>
    <property type="match status" value="1"/>
</dbReference>
<dbReference type="Pfam" id="PF17791">
    <property type="entry name" value="MG3"/>
    <property type="match status" value="1"/>
</dbReference>
<dbReference type="SMART" id="SM01419">
    <property type="entry name" value="Thiol-ester_cl"/>
    <property type="match status" value="1"/>
</dbReference>
<dbReference type="Gene3D" id="1.50.10.20">
    <property type="match status" value="1"/>
</dbReference>
<dbReference type="Pfam" id="PF00207">
    <property type="entry name" value="A2M"/>
    <property type="match status" value="1"/>
</dbReference>
<evidence type="ECO:0000256" key="6">
    <source>
        <dbReference type="ARBA" id="ARBA00022900"/>
    </source>
</evidence>
<evidence type="ECO:0000256" key="8">
    <source>
        <dbReference type="ARBA" id="ARBA00023180"/>
    </source>
</evidence>
<gene>
    <name evidence="12" type="primary">A2ml1_3</name>
    <name evidence="12" type="ORF">ACRARU_R12229</name>
</gene>
<dbReference type="SMART" id="SM01359">
    <property type="entry name" value="A2M_N_2"/>
    <property type="match status" value="1"/>
</dbReference>
<dbReference type="InterPro" id="IPR008930">
    <property type="entry name" value="Terpenoid_cyclase/PrenylTrfase"/>
</dbReference>
<dbReference type="CDD" id="cd02897">
    <property type="entry name" value="A2M_2"/>
    <property type="match status" value="1"/>
</dbReference>
<dbReference type="InterPro" id="IPR041555">
    <property type="entry name" value="MG3"/>
</dbReference>
<accession>A0A7K7PG16</accession>
<dbReference type="Proteomes" id="UP000549775">
    <property type="component" value="Unassembled WGS sequence"/>
</dbReference>
<evidence type="ECO:0000256" key="1">
    <source>
        <dbReference type="ARBA" id="ARBA00004613"/>
    </source>
</evidence>
<dbReference type="Pfam" id="PF17789">
    <property type="entry name" value="MG4"/>
    <property type="match status" value="1"/>
</dbReference>
<keyword evidence="7" id="KW-1015">Disulfide bond</keyword>
<dbReference type="Pfam" id="PF07703">
    <property type="entry name" value="A2M_BRD"/>
    <property type="match status" value="1"/>
</dbReference>
<keyword evidence="5" id="KW-0732">Signal</keyword>
<dbReference type="InterPro" id="IPR040839">
    <property type="entry name" value="MG4"/>
</dbReference>
<keyword evidence="3" id="KW-0964">Secreted</keyword>
<dbReference type="InterPro" id="IPR011625">
    <property type="entry name" value="A2M_N_BRD"/>
</dbReference>
<organism evidence="12 13">
    <name type="scientific">Acrocephalus arundinaceus</name>
    <name type="common">Great reed-warbler</name>
    <dbReference type="NCBI Taxonomy" id="39621"/>
    <lineage>
        <taxon>Eukaryota</taxon>
        <taxon>Metazoa</taxon>
        <taxon>Chordata</taxon>
        <taxon>Craniata</taxon>
        <taxon>Vertebrata</taxon>
        <taxon>Euteleostomi</taxon>
        <taxon>Archelosauria</taxon>
        <taxon>Archosauria</taxon>
        <taxon>Dinosauria</taxon>
        <taxon>Saurischia</taxon>
        <taxon>Theropoda</taxon>
        <taxon>Coelurosauria</taxon>
        <taxon>Aves</taxon>
        <taxon>Neognathae</taxon>
        <taxon>Neoaves</taxon>
        <taxon>Telluraves</taxon>
        <taxon>Australaves</taxon>
        <taxon>Passeriformes</taxon>
        <taxon>Sylvioidea</taxon>
        <taxon>Sylviidae</taxon>
        <taxon>Acrocephalinae</taxon>
        <taxon>Acrocephalus</taxon>
    </lineage>
</organism>
<dbReference type="Pfam" id="PF01835">
    <property type="entry name" value="MG2"/>
    <property type="match status" value="1"/>
</dbReference>
<dbReference type="SUPFAM" id="SSF81296">
    <property type="entry name" value="E set domains"/>
    <property type="match status" value="1"/>
</dbReference>
<comment type="subcellular location">
    <subcellularLocation>
        <location evidence="1">Secreted</location>
    </subcellularLocation>
</comment>
<dbReference type="Pfam" id="PF07677">
    <property type="entry name" value="A2M_recep"/>
    <property type="match status" value="1"/>
</dbReference>
<dbReference type="InterPro" id="IPR013783">
    <property type="entry name" value="Ig-like_fold"/>
</dbReference>
<dbReference type="InterPro" id="IPR009048">
    <property type="entry name" value="A-macroglobulin_rcpt-bd"/>
</dbReference>
<dbReference type="InterPro" id="IPR047565">
    <property type="entry name" value="Alpha-macroglob_thiol-ester_cl"/>
</dbReference>
<dbReference type="FunFam" id="2.60.40.1930:FF:000001">
    <property type="entry name" value="CD109 isoform 3"/>
    <property type="match status" value="1"/>
</dbReference>
<evidence type="ECO:0000313" key="13">
    <source>
        <dbReference type="Proteomes" id="UP000549775"/>
    </source>
</evidence>
<comment type="caution">
    <text evidence="12">The sequence shown here is derived from an EMBL/GenBank/DDBJ whole genome shotgun (WGS) entry which is preliminary data.</text>
</comment>
<dbReference type="GO" id="GO:0005615">
    <property type="term" value="C:extracellular space"/>
    <property type="evidence" value="ECO:0007669"/>
    <property type="project" value="InterPro"/>
</dbReference>
<dbReference type="SMART" id="SM01361">
    <property type="entry name" value="A2M_recep"/>
    <property type="match status" value="1"/>
</dbReference>
<evidence type="ECO:0000256" key="3">
    <source>
        <dbReference type="ARBA" id="ARBA00022525"/>
    </source>
</evidence>
<comment type="similarity">
    <text evidence="2">Belongs to the protease inhibitor I39 (alpha-2-macroglobulin) family.</text>
</comment>
<dbReference type="Gene3D" id="2.60.40.10">
    <property type="entry name" value="Immunoglobulins"/>
    <property type="match status" value="2"/>
</dbReference>
<feature type="non-terminal residue" evidence="12">
    <location>
        <position position="1427"/>
    </location>
</feature>
<dbReference type="InterPro" id="IPR050473">
    <property type="entry name" value="A2M/Complement_sys"/>
</dbReference>
<keyword evidence="4" id="KW-0646">Protease inhibitor</keyword>
<dbReference type="PANTHER" id="PTHR11412:SF185">
    <property type="entry name" value="ALPHA-2-MACROGLOBULIN-LIKE PROTEIN 1"/>
    <property type="match status" value="1"/>
</dbReference>
<dbReference type="Pfam" id="PF07678">
    <property type="entry name" value="TED_complement"/>
    <property type="match status" value="1"/>
</dbReference>
<proteinExistence type="inferred from homology"/>
<evidence type="ECO:0000259" key="9">
    <source>
        <dbReference type="SMART" id="SM01359"/>
    </source>
</evidence>
<reference evidence="12 13" key="1">
    <citation type="submission" date="2019-09" db="EMBL/GenBank/DDBJ databases">
        <title>Bird 10,000 Genomes (B10K) Project - Family phase.</title>
        <authorList>
            <person name="Zhang G."/>
        </authorList>
    </citation>
    <scope>NUCLEOTIDE SEQUENCE [LARGE SCALE GENOMIC DNA]</scope>
    <source>
        <strain evidence="12">OUT-0054</strain>
        <tissue evidence="12">Blood</tissue>
    </source>
</reference>
<keyword evidence="13" id="KW-1185">Reference proteome</keyword>
<feature type="domain" description="Alpha-2-macroglobulin" evidence="10">
    <location>
        <begin position="712"/>
        <end position="802"/>
    </location>
</feature>
<dbReference type="Gene3D" id="2.60.40.1940">
    <property type="match status" value="1"/>
</dbReference>
<dbReference type="SUPFAM" id="SSF48239">
    <property type="entry name" value="Terpenoid cyclases/Protein prenyltransferases"/>
    <property type="match status" value="1"/>
</dbReference>
<dbReference type="FunFam" id="1.50.10.20:FF:000001">
    <property type="entry name" value="CD109 isoform 1"/>
    <property type="match status" value="1"/>
</dbReference>
<evidence type="ECO:0000256" key="5">
    <source>
        <dbReference type="ARBA" id="ARBA00022729"/>
    </source>
</evidence>
<evidence type="ECO:0000259" key="11">
    <source>
        <dbReference type="SMART" id="SM01361"/>
    </source>
</evidence>
<dbReference type="InterPro" id="IPR036595">
    <property type="entry name" value="A-macroglobulin_rcpt-bd_sf"/>
</dbReference>
<name>A0A7K7PG16_ACRAR</name>
<evidence type="ECO:0000259" key="10">
    <source>
        <dbReference type="SMART" id="SM01360"/>
    </source>
</evidence>